<dbReference type="GO" id="GO:0009086">
    <property type="term" value="P:methionine biosynthetic process"/>
    <property type="evidence" value="ECO:0007669"/>
    <property type="project" value="UniProtKB-UniRule"/>
</dbReference>
<dbReference type="InterPro" id="IPR033752">
    <property type="entry name" value="MetA_family"/>
</dbReference>
<dbReference type="PANTHER" id="PTHR20919:SF0">
    <property type="entry name" value="HOMOSERINE O-SUCCINYLTRANSFERASE"/>
    <property type="match status" value="1"/>
</dbReference>
<sequence length="348" mass="39677">MPLVAHRPFESFDRIRQEGQEVLDVHRAHSQDIRELHIGLLNMMPDGALQATERQFLRLIGSSNRIAQFYVHIFTIDGVPRSPEMQEYIDKTYEKFEAVAEEGLDGLIVTGTNPIHADLSDEPYVNEMKKVFEWADNNVTSVLCSCLASHAAFKYFYGIERQALPEKLFGVFSHKVLDKKHPLLSNVNTRFDMPHSRKNDVSAETLIAHGLEVLVAGEESGVALATSPDGFRHIYLQGHPEYDVQSLLREYRRDALLYHEGLLDKMPSLPAHYFNEQSMALLNAYFDGKIAEFPDQAISEEIEITWRDTAKGIFANWLGLIYQLTHHDRKKVFMDGVDPTDPLGRLHS</sequence>
<dbReference type="NCBIfam" id="NF003776">
    <property type="entry name" value="PRK05368.1-3"/>
    <property type="match status" value="1"/>
</dbReference>
<comment type="function">
    <text evidence="4">Transfers a succinyl group from succinyl-CoA to L-homoserine, forming succinyl-L-homoserine.</text>
</comment>
<dbReference type="EMBL" id="UHIC01000001">
    <property type="protein sequence ID" value="SUO96946.1"/>
    <property type="molecule type" value="Genomic_DNA"/>
</dbReference>
<evidence type="ECO:0000313" key="6">
    <source>
        <dbReference type="EMBL" id="SUO96946.1"/>
    </source>
</evidence>
<keyword evidence="7" id="KW-1185">Reference proteome</keyword>
<keyword evidence="1 4" id="KW-0028">Amino-acid biosynthesis</keyword>
<dbReference type="AlphaFoldDB" id="A0A380MY34"/>
<dbReference type="Gene3D" id="3.40.50.880">
    <property type="match status" value="1"/>
</dbReference>
<keyword evidence="2 4" id="KW-0808">Transferase</keyword>
<feature type="binding site" evidence="4">
    <location>
        <position position="196"/>
    </location>
    <ligand>
        <name>substrate</name>
    </ligand>
</feature>
<dbReference type="OrthoDB" id="9772423at2"/>
<comment type="pathway">
    <text evidence="4">Amino-acid biosynthesis; L-methionine biosynthesis via de novo pathway; O-succinyl-L-homoserine from L-homoserine: step 1/1.</text>
</comment>
<dbReference type="Proteomes" id="UP000254601">
    <property type="component" value="Unassembled WGS sequence"/>
</dbReference>
<comment type="subcellular location">
    <subcellularLocation>
        <location evidence="4">Cytoplasm</location>
    </subcellularLocation>
</comment>
<feature type="active site" evidence="4">
    <location>
        <position position="241"/>
    </location>
</feature>
<reference evidence="6 7" key="1">
    <citation type="submission" date="2018-06" db="EMBL/GenBank/DDBJ databases">
        <authorList>
            <consortium name="Pathogen Informatics"/>
            <person name="Doyle S."/>
        </authorList>
    </citation>
    <scope>NUCLEOTIDE SEQUENCE [LARGE SCALE GENOMIC DNA]</scope>
    <source>
        <strain evidence="6 7">NCTC13337</strain>
    </source>
</reference>
<comment type="similarity">
    <text evidence="4">Belongs to the MetA family.</text>
</comment>
<comment type="caution">
    <text evidence="4">Lacks conserved residue(s) required for the propagation of feature annotation.</text>
</comment>
<evidence type="ECO:0000256" key="5">
    <source>
        <dbReference type="PIRSR" id="PIRSR000450-1"/>
    </source>
</evidence>
<feature type="site" description="Important for substrate specificity" evidence="4">
    <location>
        <position position="196"/>
    </location>
</feature>
<accession>A0A380MY34</accession>
<dbReference type="RefSeq" id="WP_072576800.1">
    <property type="nucleotide sequence ID" value="NZ_LWHB01000102.1"/>
</dbReference>
<evidence type="ECO:0000256" key="1">
    <source>
        <dbReference type="ARBA" id="ARBA00022605"/>
    </source>
</evidence>
<proteinExistence type="inferred from homology"/>
<dbReference type="HAMAP" id="MF_00295">
    <property type="entry name" value="MetA_acyltransf"/>
    <property type="match status" value="1"/>
</dbReference>
<evidence type="ECO:0000256" key="2">
    <source>
        <dbReference type="ARBA" id="ARBA00022679"/>
    </source>
</evidence>
<gene>
    <name evidence="6" type="primary">metA</name>
    <name evidence="4" type="synonym">metAS</name>
    <name evidence="6" type="ORF">NCTC13337_02094</name>
</gene>
<feature type="binding site" evidence="4">
    <location>
        <position position="253"/>
    </location>
    <ligand>
        <name>substrate</name>
    </ligand>
</feature>
<dbReference type="PANTHER" id="PTHR20919">
    <property type="entry name" value="HOMOSERINE O-SUCCINYLTRANSFERASE"/>
    <property type="match status" value="1"/>
</dbReference>
<feature type="binding site" evidence="4">
    <location>
        <position position="167"/>
    </location>
    <ligand>
        <name>substrate</name>
    </ligand>
</feature>
<dbReference type="UniPathway" id="UPA00051">
    <property type="reaction ID" value="UER00075"/>
</dbReference>
<evidence type="ECO:0000256" key="3">
    <source>
        <dbReference type="ARBA" id="ARBA00023315"/>
    </source>
</evidence>
<dbReference type="PIRSF" id="PIRSF000450">
    <property type="entry name" value="H_ser_succinyltr"/>
    <property type="match status" value="1"/>
</dbReference>
<dbReference type="GO" id="GO:0005737">
    <property type="term" value="C:cytoplasm"/>
    <property type="evidence" value="ECO:0007669"/>
    <property type="project" value="UniProtKB-SubCell"/>
</dbReference>
<dbReference type="Pfam" id="PF04204">
    <property type="entry name" value="HTS"/>
    <property type="match status" value="1"/>
</dbReference>
<name>A0A380MY34_9GAMM</name>
<keyword evidence="3 4" id="KW-0012">Acyltransferase</keyword>
<evidence type="ECO:0000313" key="7">
    <source>
        <dbReference type="Proteomes" id="UP000254601"/>
    </source>
</evidence>
<feature type="site" description="Important for acyl-CoA specificity" evidence="4">
    <location>
        <position position="113"/>
    </location>
</feature>
<comment type="catalytic activity">
    <reaction evidence="4">
        <text>L-homoserine + succinyl-CoA = O-succinyl-L-homoserine + CoA</text>
        <dbReference type="Rhea" id="RHEA:22008"/>
        <dbReference type="ChEBI" id="CHEBI:57287"/>
        <dbReference type="ChEBI" id="CHEBI:57292"/>
        <dbReference type="ChEBI" id="CHEBI:57476"/>
        <dbReference type="ChEBI" id="CHEBI:57661"/>
        <dbReference type="EC" id="2.3.1.46"/>
    </reaction>
</comment>
<dbReference type="EC" id="2.3.1.46" evidence="4"/>
<feature type="active site" description="Proton acceptor" evidence="4">
    <location>
        <position position="239"/>
    </location>
</feature>
<dbReference type="GO" id="GO:0008899">
    <property type="term" value="F:homoserine O-succinyltransferase activity"/>
    <property type="evidence" value="ECO:0007669"/>
    <property type="project" value="UniProtKB-EC"/>
</dbReference>
<dbReference type="SUPFAM" id="SSF52317">
    <property type="entry name" value="Class I glutamine amidotransferase-like"/>
    <property type="match status" value="1"/>
</dbReference>
<dbReference type="GO" id="GO:0004414">
    <property type="term" value="F:homoserine O-acetyltransferase activity"/>
    <property type="evidence" value="ECO:0007669"/>
    <property type="project" value="UniProtKB-UniRule"/>
</dbReference>
<protein>
    <recommendedName>
        <fullName evidence="4">Homoserine O-succinyltransferase</fullName>
        <shortName evidence="4">HST</shortName>
        <ecNumber evidence="4">2.3.1.46</ecNumber>
    </recommendedName>
    <alternativeName>
        <fullName evidence="4">Homoserine transsuccinylase</fullName>
        <shortName evidence="4">HTS</shortName>
    </alternativeName>
</protein>
<feature type="active site" description="Acyl-thioester intermediate" evidence="4 5">
    <location>
        <position position="146"/>
    </location>
</feature>
<organism evidence="6 7">
    <name type="scientific">Suttonella ornithocola</name>
    <dbReference type="NCBI Taxonomy" id="279832"/>
    <lineage>
        <taxon>Bacteria</taxon>
        <taxon>Pseudomonadati</taxon>
        <taxon>Pseudomonadota</taxon>
        <taxon>Gammaproteobacteria</taxon>
        <taxon>Cardiobacteriales</taxon>
        <taxon>Cardiobacteriaceae</taxon>
        <taxon>Suttonella</taxon>
    </lineage>
</organism>
<keyword evidence="4" id="KW-0963">Cytoplasm</keyword>
<feature type="site" description="Important for acyl-CoA specificity" evidence="4">
    <location>
        <position position="147"/>
    </location>
</feature>
<keyword evidence="4" id="KW-0486">Methionine biosynthesis</keyword>
<evidence type="ECO:0000256" key="4">
    <source>
        <dbReference type="HAMAP-Rule" id="MF_00295"/>
    </source>
</evidence>
<dbReference type="InterPro" id="IPR029062">
    <property type="entry name" value="Class_I_gatase-like"/>
</dbReference>